<reference evidence="2 3" key="1">
    <citation type="journal article" date="2015" name="Genome Announc.">
        <title>Genomes of Geoalkalibacter ferrihydriticus Z-0531T and Geoalkalibacter subterraneus Red1T, Two Haloalkaliphilic Metal-Reducing Deltaproteobacteria.</title>
        <authorList>
            <person name="Badalamenti J.P."/>
            <person name="Krajmalnik-Brown R."/>
            <person name="Torres C.I."/>
            <person name="Bond D.R."/>
        </authorList>
    </citation>
    <scope>NUCLEOTIDE SEQUENCE [LARGE SCALE GENOMIC DNA]</scope>
    <source>
        <strain evidence="2 3">Red1</strain>
    </source>
</reference>
<gene>
    <name evidence="2" type="ORF">GSUB_10210</name>
</gene>
<dbReference type="SUPFAM" id="SSF46785">
    <property type="entry name" value="Winged helix' DNA-binding domain"/>
    <property type="match status" value="1"/>
</dbReference>
<dbReference type="STRING" id="483547.GSUB_10210"/>
<dbReference type="GO" id="GO:0004252">
    <property type="term" value="F:serine-type endopeptidase activity"/>
    <property type="evidence" value="ECO:0007669"/>
    <property type="project" value="InterPro"/>
</dbReference>
<dbReference type="GO" id="GO:0006508">
    <property type="term" value="P:proteolysis"/>
    <property type="evidence" value="ECO:0007669"/>
    <property type="project" value="InterPro"/>
</dbReference>
<evidence type="ECO:0000313" key="2">
    <source>
        <dbReference type="EMBL" id="AJF06852.1"/>
    </source>
</evidence>
<dbReference type="Proteomes" id="UP000035036">
    <property type="component" value="Chromosome"/>
</dbReference>
<accession>A0A0B5FFC9</accession>
<dbReference type="InterPro" id="IPR036388">
    <property type="entry name" value="WH-like_DNA-bd_sf"/>
</dbReference>
<dbReference type="AlphaFoldDB" id="A0A0B5FFC9"/>
<evidence type="ECO:0000259" key="1">
    <source>
        <dbReference type="Pfam" id="PF01726"/>
    </source>
</evidence>
<dbReference type="HOGENOM" id="CLU_066192_57_1_7"/>
<dbReference type="KEGG" id="gsb:GSUB_10210"/>
<dbReference type="InterPro" id="IPR006199">
    <property type="entry name" value="LexA_DNA-bd_dom"/>
</dbReference>
<dbReference type="Pfam" id="PF01726">
    <property type="entry name" value="LexA_DNA_bind"/>
    <property type="match status" value="1"/>
</dbReference>
<dbReference type="InterPro" id="IPR036390">
    <property type="entry name" value="WH_DNA-bd_sf"/>
</dbReference>
<dbReference type="OrthoDB" id="9802364at2"/>
<organism evidence="2 3">
    <name type="scientific">Geoalkalibacter subterraneus</name>
    <dbReference type="NCBI Taxonomy" id="483547"/>
    <lineage>
        <taxon>Bacteria</taxon>
        <taxon>Pseudomonadati</taxon>
        <taxon>Thermodesulfobacteriota</taxon>
        <taxon>Desulfuromonadia</taxon>
        <taxon>Desulfuromonadales</taxon>
        <taxon>Geoalkalibacteraceae</taxon>
        <taxon>Geoalkalibacter</taxon>
    </lineage>
</organism>
<feature type="domain" description="LexA repressor DNA-binding" evidence="1">
    <location>
        <begin position="8"/>
        <end position="68"/>
    </location>
</feature>
<name>A0A0B5FFC9_9BACT</name>
<dbReference type="RefSeq" id="WP_040200651.1">
    <property type="nucleotide sequence ID" value="NZ_CP010311.1"/>
</dbReference>
<dbReference type="Gene3D" id="1.10.10.10">
    <property type="entry name" value="Winged helix-like DNA-binding domain superfamily/Winged helix DNA-binding domain"/>
    <property type="match status" value="1"/>
</dbReference>
<keyword evidence="3" id="KW-1185">Reference proteome</keyword>
<dbReference type="EMBL" id="CP010311">
    <property type="protein sequence ID" value="AJF06852.1"/>
    <property type="molecule type" value="Genomic_DNA"/>
</dbReference>
<proteinExistence type="predicted"/>
<evidence type="ECO:0000313" key="3">
    <source>
        <dbReference type="Proteomes" id="UP000035036"/>
    </source>
</evidence>
<protein>
    <submittedName>
        <fullName evidence="2">LexA family transcriptional regulator</fullName>
    </submittedName>
</protein>
<sequence>MGKGKVSEITDPQANTLRVICQIIDEKGLPPTVKELSEVLGISHASAHEQIAQLVRKGYLKKEARKARSIVVIRRPE</sequence>